<evidence type="ECO:0000259" key="2">
    <source>
        <dbReference type="PROSITE" id="PS50097"/>
    </source>
</evidence>
<dbReference type="Gene3D" id="3.30.710.10">
    <property type="entry name" value="Potassium Channel Kv1.1, Chain A"/>
    <property type="match status" value="1"/>
</dbReference>
<keyword evidence="3" id="KW-1185">Reference proteome</keyword>
<reference evidence="4" key="1">
    <citation type="submission" date="2022-11" db="UniProtKB">
        <authorList>
            <consortium name="WormBaseParasite"/>
        </authorList>
    </citation>
    <scope>IDENTIFICATION</scope>
</reference>
<dbReference type="SMART" id="SM00225">
    <property type="entry name" value="BTB"/>
    <property type="match status" value="1"/>
</dbReference>
<dbReference type="AlphaFoldDB" id="A0A914PNS0"/>
<dbReference type="WBParaSite" id="PDA_v2.g17654.t1">
    <property type="protein sequence ID" value="PDA_v2.g17654.t1"/>
    <property type="gene ID" value="PDA_v2.g17654"/>
</dbReference>
<feature type="compositionally biased region" description="Acidic residues" evidence="1">
    <location>
        <begin position="313"/>
        <end position="331"/>
    </location>
</feature>
<dbReference type="Proteomes" id="UP000887578">
    <property type="component" value="Unplaced"/>
</dbReference>
<feature type="compositionally biased region" description="Basic and acidic residues" evidence="1">
    <location>
        <begin position="336"/>
        <end position="347"/>
    </location>
</feature>
<dbReference type="InterPro" id="IPR000210">
    <property type="entry name" value="BTB/POZ_dom"/>
</dbReference>
<dbReference type="PROSITE" id="PS50097">
    <property type="entry name" value="BTB"/>
    <property type="match status" value="1"/>
</dbReference>
<organism evidence="3 4">
    <name type="scientific">Panagrolaimus davidi</name>
    <dbReference type="NCBI Taxonomy" id="227884"/>
    <lineage>
        <taxon>Eukaryota</taxon>
        <taxon>Metazoa</taxon>
        <taxon>Ecdysozoa</taxon>
        <taxon>Nematoda</taxon>
        <taxon>Chromadorea</taxon>
        <taxon>Rhabditida</taxon>
        <taxon>Tylenchina</taxon>
        <taxon>Panagrolaimomorpha</taxon>
        <taxon>Panagrolaimoidea</taxon>
        <taxon>Panagrolaimidae</taxon>
        <taxon>Panagrolaimus</taxon>
    </lineage>
</organism>
<dbReference type="InterPro" id="IPR011333">
    <property type="entry name" value="SKP1/BTB/POZ_sf"/>
</dbReference>
<dbReference type="SUPFAM" id="SSF54695">
    <property type="entry name" value="POZ domain"/>
    <property type="match status" value="1"/>
</dbReference>
<protein>
    <submittedName>
        <fullName evidence="4">BTB domain-containing protein</fullName>
    </submittedName>
</protein>
<dbReference type="CDD" id="cd18186">
    <property type="entry name" value="BTB_POZ_ZBTB_KLHL-like"/>
    <property type="match status" value="1"/>
</dbReference>
<evidence type="ECO:0000313" key="4">
    <source>
        <dbReference type="WBParaSite" id="PDA_v2.g17654.t1"/>
    </source>
</evidence>
<feature type="region of interest" description="Disordered" evidence="1">
    <location>
        <begin position="309"/>
        <end position="347"/>
    </location>
</feature>
<sequence length="347" mass="39657">MNHNRCCAKKSIELSDEKEIAELDSYSNVSRETTLSYDEENDNLTISLVFLISKWNVECGGNITFSVKSANHSVKDEKVKRCAVEKDLTGYQKWSATLCSLSDALNPEKNFLVDGKFTIEMKAMIFVIAADGFPNPNPKYSLGQYLCERDDQDFVISVGKKEERKTEVKIHKLILASRSPVFDRMLEHKMKEKSENRLEIIDFDAEIVRIAVEYFYDRKTYKTSNVNQLIDLLQFADKYDIQDLRADVEPLFMYQIYPETICQIANASVIYNSSFLQKFCLDALNLYNANKMQYDNAKNLDSDFAAKLNEKDSDSEDNVPVDCSDSEEDISMDGSDSEKDVSVDGED</sequence>
<name>A0A914PNS0_9BILA</name>
<evidence type="ECO:0000313" key="3">
    <source>
        <dbReference type="Proteomes" id="UP000887578"/>
    </source>
</evidence>
<evidence type="ECO:0000256" key="1">
    <source>
        <dbReference type="SAM" id="MobiDB-lite"/>
    </source>
</evidence>
<feature type="domain" description="BTB" evidence="2">
    <location>
        <begin position="152"/>
        <end position="224"/>
    </location>
</feature>
<accession>A0A914PNS0</accession>
<dbReference type="PANTHER" id="PTHR24413">
    <property type="entry name" value="SPECKLE-TYPE POZ PROTEIN"/>
    <property type="match status" value="1"/>
</dbReference>
<proteinExistence type="predicted"/>
<dbReference type="Pfam" id="PF00651">
    <property type="entry name" value="BTB"/>
    <property type="match status" value="1"/>
</dbReference>